<organism evidence="1 2">
    <name type="scientific">Trifolium medium</name>
    <dbReference type="NCBI Taxonomy" id="97028"/>
    <lineage>
        <taxon>Eukaryota</taxon>
        <taxon>Viridiplantae</taxon>
        <taxon>Streptophyta</taxon>
        <taxon>Embryophyta</taxon>
        <taxon>Tracheophyta</taxon>
        <taxon>Spermatophyta</taxon>
        <taxon>Magnoliopsida</taxon>
        <taxon>eudicotyledons</taxon>
        <taxon>Gunneridae</taxon>
        <taxon>Pentapetalae</taxon>
        <taxon>rosids</taxon>
        <taxon>fabids</taxon>
        <taxon>Fabales</taxon>
        <taxon>Fabaceae</taxon>
        <taxon>Papilionoideae</taxon>
        <taxon>50 kb inversion clade</taxon>
        <taxon>NPAAA clade</taxon>
        <taxon>Hologalegina</taxon>
        <taxon>IRL clade</taxon>
        <taxon>Trifolieae</taxon>
        <taxon>Trifolium</taxon>
    </lineage>
</organism>
<protein>
    <submittedName>
        <fullName evidence="1">DUF674 family protein</fullName>
    </submittedName>
</protein>
<evidence type="ECO:0000313" key="1">
    <source>
        <dbReference type="EMBL" id="MCI35575.1"/>
    </source>
</evidence>
<evidence type="ECO:0000313" key="2">
    <source>
        <dbReference type="Proteomes" id="UP000265520"/>
    </source>
</evidence>
<proteinExistence type="predicted"/>
<feature type="non-terminal residue" evidence="1">
    <location>
        <position position="1"/>
    </location>
</feature>
<sequence>LRLPFDDFEVKVISIGEAEALRLLGAFVTSKFTLTSGLEDFLNVPKQESTFKRN</sequence>
<accession>A0A392RIZ6</accession>
<reference evidence="1 2" key="1">
    <citation type="journal article" date="2018" name="Front. Plant Sci.">
        <title>Red Clover (Trifolium pratense) and Zigzag Clover (T. medium) - A Picture of Genomic Similarities and Differences.</title>
        <authorList>
            <person name="Dluhosova J."/>
            <person name="Istvanek J."/>
            <person name="Nedelnik J."/>
            <person name="Repkova J."/>
        </authorList>
    </citation>
    <scope>NUCLEOTIDE SEQUENCE [LARGE SCALE GENOMIC DNA]</scope>
    <source>
        <strain evidence="2">cv. 10/8</strain>
        <tissue evidence="1">Leaf</tissue>
    </source>
</reference>
<keyword evidence="2" id="KW-1185">Reference proteome</keyword>
<dbReference type="Proteomes" id="UP000265520">
    <property type="component" value="Unassembled WGS sequence"/>
</dbReference>
<name>A0A392RIZ6_9FABA</name>
<comment type="caution">
    <text evidence="1">The sequence shown here is derived from an EMBL/GenBank/DDBJ whole genome shotgun (WGS) entry which is preliminary data.</text>
</comment>
<dbReference type="AlphaFoldDB" id="A0A392RIZ6"/>
<dbReference type="EMBL" id="LXQA010224793">
    <property type="protein sequence ID" value="MCI35575.1"/>
    <property type="molecule type" value="Genomic_DNA"/>
</dbReference>